<evidence type="ECO:0000256" key="6">
    <source>
        <dbReference type="ARBA" id="ARBA00022989"/>
    </source>
</evidence>
<organism evidence="11">
    <name type="scientific">Bryozoa sp</name>
    <dbReference type="NCBI Taxonomy" id="2813608"/>
    <lineage>
        <taxon>Eukaryota</taxon>
        <taxon>Metazoa</taxon>
        <taxon>Spiralia</taxon>
        <taxon>Lophotrochozoa</taxon>
        <taxon>Bryozoa</taxon>
    </lineage>
</organism>
<dbReference type="PROSITE" id="PS50253">
    <property type="entry name" value="COX3"/>
    <property type="match status" value="1"/>
</dbReference>
<evidence type="ECO:0000256" key="3">
    <source>
        <dbReference type="ARBA" id="ARBA00015944"/>
    </source>
</evidence>
<feature type="transmembrane region" description="Helical" evidence="9">
    <location>
        <begin position="184"/>
        <end position="211"/>
    </location>
</feature>
<feature type="transmembrane region" description="Helical" evidence="9">
    <location>
        <begin position="37"/>
        <end position="54"/>
    </location>
</feature>
<gene>
    <name evidence="11" type="primary">COX3</name>
</gene>
<geneLocation type="mitochondrion" evidence="11"/>
<comment type="function">
    <text evidence="8">Component of the cytochrome c oxidase, the last enzyme in the mitochondrial electron transport chain which drives oxidative phosphorylation. The respiratory chain contains 3 multisubunit complexes succinate dehydrogenase (complex II, CII), ubiquinol-cytochrome c oxidoreductase (cytochrome b-c1 complex, complex III, CIII) and cytochrome c oxidase (complex IV, CIV), that cooperate to transfer electrons derived from NADH and succinate to molecular oxygen, creating an electrochemical gradient over the inner membrane that drives transmembrane transport and the ATP synthase. Cytochrome c oxidase is the component of the respiratory chain that catalyzes the reduction of oxygen to water. Electrons originating from reduced cytochrome c in the intermembrane space (IMS) are transferred via the dinuclear copper A center (CU(A)) of subunit 2 and heme A of subunit 1 to the active site in subunit 1, a binuclear center (BNC) formed by heme A3 and copper B (CU(B)). The BNC reduces molecular oxygen to 2 water molecules using 4 electrons from cytochrome c in the IMS and 4 protons from the mitochondrial matrix.</text>
</comment>
<dbReference type="PANTHER" id="PTHR11403:SF7">
    <property type="entry name" value="CYTOCHROME C OXIDASE SUBUNIT 3"/>
    <property type="match status" value="1"/>
</dbReference>
<dbReference type="PANTHER" id="PTHR11403">
    <property type="entry name" value="CYTOCHROME C OXIDASE SUBUNIT III"/>
    <property type="match status" value="1"/>
</dbReference>
<evidence type="ECO:0000256" key="7">
    <source>
        <dbReference type="ARBA" id="ARBA00023136"/>
    </source>
</evidence>
<keyword evidence="8 11" id="KW-0496">Mitochondrion</keyword>
<dbReference type="AlphaFoldDB" id="A0AAU8L1E2"/>
<accession>A0AAU8L1E2</accession>
<dbReference type="EMBL" id="PP990758">
    <property type="protein sequence ID" value="XCN35356.1"/>
    <property type="molecule type" value="Genomic_DNA"/>
</dbReference>
<dbReference type="Gene3D" id="1.10.287.70">
    <property type="match status" value="1"/>
</dbReference>
<reference evidence="11" key="1">
    <citation type="submission" date="2024-06" db="EMBL/GenBank/DDBJ databases">
        <title>Genomic investigations of benthic invertebrates from the Clarion-Clipperton fields of polymetallic nodules.</title>
        <authorList>
            <person name="Gastineau R."/>
            <person name="Dabek P."/>
            <person name="Mianowicz K."/>
            <person name="Otis C."/>
            <person name="Stoyanova V."/>
            <person name="Krawcewicz A."/>
            <person name="Abramowski T."/>
        </authorList>
    </citation>
    <scope>NUCLEOTIDE SEQUENCE</scope>
</reference>
<evidence type="ECO:0000256" key="2">
    <source>
        <dbReference type="ARBA" id="ARBA00010581"/>
    </source>
</evidence>
<name>A0AAU8L1E2_9BILA</name>
<keyword evidence="4 8" id="KW-0812">Transmembrane</keyword>
<evidence type="ECO:0000256" key="8">
    <source>
        <dbReference type="RuleBase" id="RU003375"/>
    </source>
</evidence>
<dbReference type="InterPro" id="IPR033945">
    <property type="entry name" value="Cyt_c_oxase_su3_dom"/>
</dbReference>
<evidence type="ECO:0000256" key="1">
    <source>
        <dbReference type="ARBA" id="ARBA00004141"/>
    </source>
</evidence>
<keyword evidence="5" id="KW-1278">Translocase</keyword>
<dbReference type="GO" id="GO:0006123">
    <property type="term" value="P:mitochondrial electron transport, cytochrome c to oxygen"/>
    <property type="evidence" value="ECO:0007669"/>
    <property type="project" value="TreeGrafter"/>
</dbReference>
<evidence type="ECO:0000256" key="9">
    <source>
        <dbReference type="SAM" id="Phobius"/>
    </source>
</evidence>
<sequence length="255" mass="29016">MSAYHLTNPSPWPLTLSISVLGFVVGIIRLFQFKSWFLVFFSGLCITLTLSLWWRDVIRESNGHHTSSVTKLLSLGMILYIVSEVMFFAGFFGSFFWLSLTPSVELGGWPPMNINPLNPYSIPLLNTLVLLSSGVSVTLTHVSILGGNLKLSKLSLNLTIFLGVYFTFLQLMEYYETSFTMADSVYGSLFFLLTGFHGIHVFMGTVFLIVCSKRLYGNEFSTGHHLGFLMAAWYWHFVDVIWLFLYVTVYWWGSL</sequence>
<feature type="transmembrane region" description="Helical" evidence="9">
    <location>
        <begin position="12"/>
        <end position="31"/>
    </location>
</feature>
<comment type="subcellular location">
    <subcellularLocation>
        <location evidence="1">Membrane</location>
        <topology evidence="1">Multi-pass membrane protein</topology>
    </subcellularLocation>
</comment>
<keyword evidence="7 9" id="KW-0472">Membrane</keyword>
<feature type="transmembrane region" description="Helical" evidence="9">
    <location>
        <begin position="120"/>
        <end position="142"/>
    </location>
</feature>
<dbReference type="SUPFAM" id="SSF81452">
    <property type="entry name" value="Cytochrome c oxidase subunit III-like"/>
    <property type="match status" value="1"/>
</dbReference>
<evidence type="ECO:0000256" key="5">
    <source>
        <dbReference type="ARBA" id="ARBA00022967"/>
    </source>
</evidence>
<comment type="similarity">
    <text evidence="2 8">Belongs to the cytochrome c oxidase subunit 3 family.</text>
</comment>
<proteinExistence type="inferred from homology"/>
<dbReference type="InterPro" id="IPR035973">
    <property type="entry name" value="Cyt_c_oxidase_su3-like_sf"/>
</dbReference>
<dbReference type="Pfam" id="PF00510">
    <property type="entry name" value="COX3"/>
    <property type="match status" value="1"/>
</dbReference>
<protein>
    <recommendedName>
        <fullName evidence="3 8">Cytochrome c oxidase subunit 3</fullName>
    </recommendedName>
</protein>
<evidence type="ECO:0000313" key="11">
    <source>
        <dbReference type="EMBL" id="XCN35356.1"/>
    </source>
</evidence>
<keyword evidence="6 9" id="KW-1133">Transmembrane helix</keyword>
<evidence type="ECO:0000259" key="10">
    <source>
        <dbReference type="PROSITE" id="PS50253"/>
    </source>
</evidence>
<feature type="transmembrane region" description="Helical" evidence="9">
    <location>
        <begin position="232"/>
        <end position="252"/>
    </location>
</feature>
<dbReference type="GO" id="GO:0004129">
    <property type="term" value="F:cytochrome-c oxidase activity"/>
    <property type="evidence" value="ECO:0007669"/>
    <property type="project" value="InterPro"/>
</dbReference>
<dbReference type="CDD" id="cd01665">
    <property type="entry name" value="Cyt_c_Oxidase_III"/>
    <property type="match status" value="1"/>
</dbReference>
<dbReference type="GO" id="GO:0005739">
    <property type="term" value="C:mitochondrion"/>
    <property type="evidence" value="ECO:0007669"/>
    <property type="project" value="TreeGrafter"/>
</dbReference>
<dbReference type="InterPro" id="IPR024791">
    <property type="entry name" value="Cyt_c/ubiquinol_Oxase_su3"/>
</dbReference>
<dbReference type="InterPro" id="IPR013833">
    <property type="entry name" value="Cyt_c_oxidase_su3_a-hlx"/>
</dbReference>
<dbReference type="Gene3D" id="1.20.120.80">
    <property type="entry name" value="Cytochrome c oxidase, subunit III, four-helix bundle"/>
    <property type="match status" value="1"/>
</dbReference>
<feature type="transmembrane region" description="Helical" evidence="9">
    <location>
        <begin position="75"/>
        <end position="100"/>
    </location>
</feature>
<dbReference type="GO" id="GO:0016020">
    <property type="term" value="C:membrane"/>
    <property type="evidence" value="ECO:0007669"/>
    <property type="project" value="UniProtKB-SubCell"/>
</dbReference>
<feature type="transmembrane region" description="Helical" evidence="9">
    <location>
        <begin position="154"/>
        <end position="172"/>
    </location>
</feature>
<evidence type="ECO:0000256" key="4">
    <source>
        <dbReference type="ARBA" id="ARBA00022692"/>
    </source>
</evidence>
<feature type="domain" description="Heme-copper oxidase subunit III family profile" evidence="10">
    <location>
        <begin position="1"/>
        <end position="254"/>
    </location>
</feature>
<dbReference type="InterPro" id="IPR000298">
    <property type="entry name" value="Cyt_c_oxidase-like_su3"/>
</dbReference>